<evidence type="ECO:0000259" key="9">
    <source>
        <dbReference type="Pfam" id="PF02687"/>
    </source>
</evidence>
<comment type="subcellular location">
    <subcellularLocation>
        <location evidence="1">Cell membrane</location>
        <topology evidence="1">Multi-pass membrane protein</topology>
    </subcellularLocation>
</comment>
<sequence length="419" mass="45279">MTAHPALLPLVIGWRFYRARQSSSFISFISFASTAGIALGVAVLILVLSAMNGFERELEQRLLGVVPQGELSQVREPIHDWRQIVSDAEQIDGISAAAPLVRMQGLVQKPSGFVGLSVVGVNPEAEARVSTLNQYLTQESWQSLEGDSNHIVLGQGMLDKLGLKVGERLTLYLPSPHGKGSGQLAQARSHSLLISGSFRLGGELEYTTAYVPMAYAQRLLGLGDEVTGVRIKVERVFEAPRLIRELGYAQSQTLYLNDWTRTQGHLYQDIQLVRTVMYLVLALVIGVACFNIVSTLVMAVRDKASEIAILMTMGLKRGAVMLVFIVQGALNGVLGCAIGALLGVLLAKNLSAIAKGIEQLTGHKLLSGDIYFIDFLPSRLELADVLVVVAMALLMSLLATLYPAFRASRIAPATALAGR</sequence>
<dbReference type="InterPro" id="IPR003838">
    <property type="entry name" value="ABC3_permease_C"/>
</dbReference>
<feature type="transmembrane region" description="Helical" evidence="8">
    <location>
        <begin position="320"/>
        <end position="346"/>
    </location>
</feature>
<dbReference type="GO" id="GO:0098797">
    <property type="term" value="C:plasma membrane protein complex"/>
    <property type="evidence" value="ECO:0007669"/>
    <property type="project" value="TreeGrafter"/>
</dbReference>
<evidence type="ECO:0000259" key="10">
    <source>
        <dbReference type="Pfam" id="PF12704"/>
    </source>
</evidence>
<dbReference type="NCBIfam" id="TIGR02212">
    <property type="entry name" value="lolCE"/>
    <property type="match status" value="1"/>
</dbReference>
<keyword evidence="5 8" id="KW-0812">Transmembrane</keyword>
<evidence type="ECO:0000313" key="11">
    <source>
        <dbReference type="EMBL" id="XAG82641.1"/>
    </source>
</evidence>
<keyword evidence="6 8" id="KW-1133">Transmembrane helix</keyword>
<feature type="domain" description="ABC3 transporter permease C-terminal" evidence="9">
    <location>
        <begin position="279"/>
        <end position="412"/>
    </location>
</feature>
<dbReference type="InterPro" id="IPR051447">
    <property type="entry name" value="Lipoprotein-release_system"/>
</dbReference>
<protein>
    <submittedName>
        <fullName evidence="11">Lipoprotein-releasing ABC transporter permease subunit LolE</fullName>
    </submittedName>
</protein>
<evidence type="ECO:0000256" key="2">
    <source>
        <dbReference type="ARBA" id="ARBA00005236"/>
    </source>
</evidence>
<proteinExistence type="inferred from homology"/>
<dbReference type="GO" id="GO:0042953">
    <property type="term" value="P:lipoprotein transport"/>
    <property type="evidence" value="ECO:0007669"/>
    <property type="project" value="InterPro"/>
</dbReference>
<comment type="similarity">
    <text evidence="2">Belongs to the ABC-4 integral membrane protein family. LolC/E subfamily.</text>
</comment>
<keyword evidence="4" id="KW-1003">Cell membrane</keyword>
<organism evidence="11">
    <name type="scientific">bacterium 19NY03SH02</name>
    <dbReference type="NCBI Taxonomy" id="2920631"/>
    <lineage>
        <taxon>Bacteria</taxon>
    </lineage>
</organism>
<name>A0AAU6V889_UNCXX</name>
<dbReference type="Pfam" id="PF12704">
    <property type="entry name" value="MacB_PCD"/>
    <property type="match status" value="1"/>
</dbReference>
<evidence type="ECO:0000256" key="6">
    <source>
        <dbReference type="ARBA" id="ARBA00022989"/>
    </source>
</evidence>
<dbReference type="Pfam" id="PF02687">
    <property type="entry name" value="FtsX"/>
    <property type="match status" value="1"/>
</dbReference>
<evidence type="ECO:0000256" key="4">
    <source>
        <dbReference type="ARBA" id="ARBA00022475"/>
    </source>
</evidence>
<dbReference type="PANTHER" id="PTHR30489:SF0">
    <property type="entry name" value="LIPOPROTEIN-RELEASING SYSTEM TRANSMEMBRANE PROTEIN LOLE"/>
    <property type="match status" value="1"/>
</dbReference>
<keyword evidence="3" id="KW-0813">Transport</keyword>
<dbReference type="AlphaFoldDB" id="A0AAU6V889"/>
<accession>A0AAU6V889</accession>
<evidence type="ECO:0000256" key="7">
    <source>
        <dbReference type="ARBA" id="ARBA00023136"/>
    </source>
</evidence>
<feature type="transmembrane region" description="Helical" evidence="8">
    <location>
        <begin position="25"/>
        <end position="51"/>
    </location>
</feature>
<keyword evidence="7 8" id="KW-0472">Membrane</keyword>
<evidence type="ECO:0000256" key="3">
    <source>
        <dbReference type="ARBA" id="ARBA00022448"/>
    </source>
</evidence>
<feature type="transmembrane region" description="Helical" evidence="8">
    <location>
        <begin position="276"/>
        <end position="300"/>
    </location>
</feature>
<dbReference type="PANTHER" id="PTHR30489">
    <property type="entry name" value="LIPOPROTEIN-RELEASING SYSTEM TRANSMEMBRANE PROTEIN LOLE"/>
    <property type="match status" value="1"/>
</dbReference>
<keyword evidence="11" id="KW-0449">Lipoprotein</keyword>
<feature type="transmembrane region" description="Helical" evidence="8">
    <location>
        <begin position="385"/>
        <end position="405"/>
    </location>
</feature>
<evidence type="ECO:0000256" key="8">
    <source>
        <dbReference type="SAM" id="Phobius"/>
    </source>
</evidence>
<dbReference type="EMBL" id="CP095354">
    <property type="protein sequence ID" value="XAG82641.1"/>
    <property type="molecule type" value="Genomic_DNA"/>
</dbReference>
<evidence type="ECO:0000256" key="5">
    <source>
        <dbReference type="ARBA" id="ARBA00022692"/>
    </source>
</evidence>
<reference evidence="11" key="1">
    <citation type="submission" date="2022-03" db="EMBL/GenBank/DDBJ databases">
        <title>Sea Food Isolates.</title>
        <authorList>
            <person name="Li c."/>
        </authorList>
    </citation>
    <scope>NUCLEOTIDE SEQUENCE</scope>
    <source>
        <strain evidence="11">19NY03SH02</strain>
    </source>
</reference>
<dbReference type="NCBIfam" id="NF008357">
    <property type="entry name" value="PRK11146.1"/>
    <property type="match status" value="1"/>
</dbReference>
<evidence type="ECO:0000256" key="1">
    <source>
        <dbReference type="ARBA" id="ARBA00004651"/>
    </source>
</evidence>
<dbReference type="InterPro" id="IPR011925">
    <property type="entry name" value="LolCE_TM"/>
</dbReference>
<feature type="domain" description="MacB-like periplasmic core" evidence="10">
    <location>
        <begin position="30"/>
        <end position="234"/>
    </location>
</feature>
<dbReference type="InterPro" id="IPR025857">
    <property type="entry name" value="MacB_PCD"/>
</dbReference>
<dbReference type="GO" id="GO:0044874">
    <property type="term" value="P:lipoprotein localization to outer membrane"/>
    <property type="evidence" value="ECO:0007669"/>
    <property type="project" value="TreeGrafter"/>
</dbReference>
<gene>
    <name evidence="11" type="primary">lolE</name>
    <name evidence="11" type="ORF">MRN14_08810</name>
</gene>